<dbReference type="Gene3D" id="3.40.50.10810">
    <property type="entry name" value="Tandem AAA-ATPase domain"/>
    <property type="match status" value="1"/>
</dbReference>
<keyword evidence="1" id="KW-0175">Coiled coil</keyword>
<feature type="compositionally biased region" description="Low complexity" evidence="2">
    <location>
        <begin position="1204"/>
        <end position="1223"/>
    </location>
</feature>
<evidence type="ECO:0000256" key="2">
    <source>
        <dbReference type="SAM" id="MobiDB-lite"/>
    </source>
</evidence>
<feature type="compositionally biased region" description="Low complexity" evidence="2">
    <location>
        <begin position="1232"/>
        <end position="1241"/>
    </location>
</feature>
<evidence type="ECO:0000259" key="5">
    <source>
        <dbReference type="PROSITE" id="PS51194"/>
    </source>
</evidence>
<name>A0A7T8HLA6_CALRO</name>
<accession>A0A7T8HLA6</accession>
<dbReference type="GO" id="GO:0035267">
    <property type="term" value="C:NuA4 histone acetyltransferase complex"/>
    <property type="evidence" value="ECO:0007669"/>
    <property type="project" value="TreeGrafter"/>
</dbReference>
<feature type="compositionally biased region" description="Low complexity" evidence="2">
    <location>
        <begin position="1080"/>
        <end position="1101"/>
    </location>
</feature>
<keyword evidence="7" id="KW-1185">Reference proteome</keyword>
<dbReference type="PROSITE" id="PS51194">
    <property type="entry name" value="HELICASE_CTER"/>
    <property type="match status" value="1"/>
</dbReference>
<dbReference type="SUPFAM" id="SSF52540">
    <property type="entry name" value="P-loop containing nucleoside triphosphate hydrolases"/>
    <property type="match status" value="2"/>
</dbReference>
<evidence type="ECO:0008006" key="8">
    <source>
        <dbReference type="Google" id="ProtNLM"/>
    </source>
</evidence>
<feature type="region of interest" description="Disordered" evidence="2">
    <location>
        <begin position="1767"/>
        <end position="1803"/>
    </location>
</feature>
<feature type="non-terminal residue" evidence="6">
    <location>
        <position position="1"/>
    </location>
</feature>
<feature type="region of interest" description="Disordered" evidence="2">
    <location>
        <begin position="1"/>
        <end position="22"/>
    </location>
</feature>
<protein>
    <recommendedName>
        <fullName evidence="8">Helicase domino</fullName>
    </recommendedName>
</protein>
<dbReference type="InterPro" id="IPR038718">
    <property type="entry name" value="SNF2-like_sf"/>
</dbReference>
<dbReference type="Proteomes" id="UP000595437">
    <property type="component" value="Chromosome 3"/>
</dbReference>
<evidence type="ECO:0000259" key="4">
    <source>
        <dbReference type="PROSITE" id="PS51192"/>
    </source>
</evidence>
<dbReference type="PROSITE" id="PS51192">
    <property type="entry name" value="HELICASE_ATP_BIND_1"/>
    <property type="match status" value="1"/>
</dbReference>
<evidence type="ECO:0000313" key="7">
    <source>
        <dbReference type="Proteomes" id="UP000595437"/>
    </source>
</evidence>
<dbReference type="EMBL" id="CP045892">
    <property type="protein sequence ID" value="QQP52027.1"/>
    <property type="molecule type" value="Genomic_DNA"/>
</dbReference>
<dbReference type="InterPro" id="IPR001005">
    <property type="entry name" value="SANT/Myb"/>
</dbReference>
<dbReference type="Pfam" id="PF00271">
    <property type="entry name" value="Helicase_C"/>
    <property type="match status" value="1"/>
</dbReference>
<feature type="domain" description="Helicase C-terminal" evidence="5">
    <location>
        <begin position="660"/>
        <end position="819"/>
    </location>
</feature>
<feature type="region of interest" description="Disordered" evidence="2">
    <location>
        <begin position="1080"/>
        <end position="1102"/>
    </location>
</feature>
<dbReference type="Pfam" id="PF00176">
    <property type="entry name" value="SNF2-rel_dom"/>
    <property type="match status" value="1"/>
</dbReference>
<dbReference type="InterPro" id="IPR027417">
    <property type="entry name" value="P-loop_NTPase"/>
</dbReference>
<organism evidence="6 7">
    <name type="scientific">Caligus rogercresseyi</name>
    <name type="common">Sea louse</name>
    <dbReference type="NCBI Taxonomy" id="217165"/>
    <lineage>
        <taxon>Eukaryota</taxon>
        <taxon>Metazoa</taxon>
        <taxon>Ecdysozoa</taxon>
        <taxon>Arthropoda</taxon>
        <taxon>Crustacea</taxon>
        <taxon>Multicrustacea</taxon>
        <taxon>Hexanauplia</taxon>
        <taxon>Copepoda</taxon>
        <taxon>Siphonostomatoida</taxon>
        <taxon>Caligidae</taxon>
        <taxon>Caligus</taxon>
    </lineage>
</organism>
<dbReference type="Gene3D" id="3.40.50.300">
    <property type="entry name" value="P-loop containing nucleotide triphosphate hydrolases"/>
    <property type="match status" value="1"/>
</dbReference>
<dbReference type="InterPro" id="IPR014001">
    <property type="entry name" value="Helicase_ATP-bd"/>
</dbReference>
<feature type="compositionally biased region" description="Low complexity" evidence="2">
    <location>
        <begin position="1777"/>
        <end position="1803"/>
    </location>
</feature>
<evidence type="ECO:0000256" key="1">
    <source>
        <dbReference type="SAM" id="Coils"/>
    </source>
</evidence>
<feature type="region of interest" description="Disordered" evidence="2">
    <location>
        <begin position="458"/>
        <end position="495"/>
    </location>
</feature>
<feature type="domain" description="Helicase ATP-binding" evidence="4">
    <location>
        <begin position="95"/>
        <end position="258"/>
    </location>
</feature>
<gene>
    <name evidence="6" type="ORF">FKW44_004021</name>
</gene>
<dbReference type="PANTHER" id="PTHR46459:SF1">
    <property type="entry name" value="E1A-BINDING PROTEIN P400"/>
    <property type="match status" value="1"/>
</dbReference>
<reference evidence="7" key="1">
    <citation type="submission" date="2021-01" db="EMBL/GenBank/DDBJ databases">
        <title>Caligus Genome Assembly.</title>
        <authorList>
            <person name="Gallardo-Escarate C."/>
        </authorList>
    </citation>
    <scope>NUCLEOTIDE SEQUENCE [LARGE SCALE GENOMIC DNA]</scope>
</reference>
<dbReference type="GO" id="GO:0006281">
    <property type="term" value="P:DNA repair"/>
    <property type="evidence" value="ECO:0007669"/>
    <property type="project" value="TreeGrafter"/>
</dbReference>
<dbReference type="PROSITE" id="PS50090">
    <property type="entry name" value="MYB_LIKE"/>
    <property type="match status" value="1"/>
</dbReference>
<feature type="compositionally biased region" description="Low complexity" evidence="2">
    <location>
        <begin position="458"/>
        <end position="469"/>
    </location>
</feature>
<feature type="region of interest" description="Disordered" evidence="2">
    <location>
        <begin position="1499"/>
        <end position="1522"/>
    </location>
</feature>
<sequence length="1803" mass="196472">EEDEEVTDLELMTPPESGNSLESSLDSLLLLPGCNKPPNNLKIRDIQTLAEEADRFKPLKSSLRRPEVLPQRKVLPLLRGGDLRDYQRVGVDWLISMHKERINSAIGDEPGLGRKVMIVAFLSWLAMNDVCRKPHLLIVPLSSLASWSNTLQRWCPSLAVRKYDGSKVTRCFLFKGRPSQHQVILTSYRVFFRDSHFFLKHSWNYLILHDAQNLGRVSQMTSILDLKSRVRLSLLGGGLPSNPIDLWNILYLLQPKTYSLHSDIESRTFVEGTEDYAENVKKLITFISPFLLRRTRSQSIHVGNDAPTAKALRRLSCRGGRGLKANLRGPLSISDVLRELRLICDHPFLHSDESPLLCIPKLFSSALHYDPFKDIDLNSMNFVFFTHETTLTVIISDRIRKSRAPKSLIEDLPNNVPSGKLTLEFQTSSSSSASSSNSSSSSLYSCSPYSSFNCSSNSNMGGSSHSSRNAPPHIYLSASQDSPSPSRPPASPSGLGALHKESLRVIATFNERRCLGLPLYGKDLVDILTIVTSIRPVKSMFRGMGLVNTLAAFSGAEVKDKNIFRYNTRGLKSLVNASRDAFKQIHSESTILSKIKCYNAPVRLKARPSSSSLSVPPISDSMHEIRTRFLHSDNLPWVRGGNNLFWRLPSSSAKLNKLNNILREALCLKERVALFCETKEMRDLIQAFLRHKFYSYVLLDPDDSYENKSESLLSYSLSGESLILLTSTRTSALGLDVSSIRARHIILYDSSWDHEGFKSNPWIQRLARTPGVIIHRLLCKDSVEENISRKSVQRKISADLHNNDALEPEISRSTIEELFSINLCGALKKNERVRKNYPRGDNQRGSTLEPLLAATPSNESEDILIKSMVLDLAELDPGCADSCFVTSQLDISSHQLFDNLSPIERCFSSLSPLAKEEEDSGFLLTARSDWERVQSQKLREFEEEVKRLECMSLLTFSVEDAKRSWYGSTGQPMPLWPAPSPSAPTIDTGLQDQEFHLSFWYSTDRLMEDSELPPVYAKKESLKRSSLEAGITGELPEIKPKLKKEESSAHAPRSLFDRPSPALLKARKDIRVGKFRLNSSSSAHTPSVVHTSSSSPVNSAVAGIRNPLPRTQVEAENSPEWLIQEDWALHQAVEDLLELPLNLTVIHPGHTPNWDMVSDMVNSVSRIYRGPRQCKNRYESIVVPREEGRILYDIIPPPPPPASLPASPSSSSNLPALLNGGLLHNSKKSKKSNSSSNNSKNLLKIVPSSASGLVSKSNRPMKTSQLYLQDNNSKWSGLYRSRFENIKSVANKRSPTAKPILVNPTQKNPKHAAVLAESGISYEAPLNPILVAQNRAERLQKEKQKSQQELSQQRIASAQAAAAAAQQSAAASAAANRVVANSSSAAANPVVVGLSGSSQQQRAQLTEMVRNSSTGAVVVSSSPSTVVTLAGFNRLQAAQKVIAGAAGTSAGRPLTPHQVNLLRQQAIISKAEPNQKLRLPVSSASSSVAKGVTVVSQAPQGANNKAPQIRQIASPGGSKATTTTNVRALTEQDMKILVAKQQQQQQAAGKVQLPGNTVTAAQLFAQAGIKVQEGTGSSSSGQPVATLVKTVSAIGQGGQSVTIPVQSVPHVKAALARGQQMQMKLLQQQLLQRKASGQRVAIGTPGGSKAGATGLPTQLIVQKNVVPHHQAVTVQQILKGAGPHTVLTKPGAPGTPIQARVIPSSAPGRTPQTIQVVSGRGSGGQFKVAASANSQQILNQVSAALGQPVSMAVRTSDGVPVSVALRSNPQPKAIITSSPSASSSANLSSPALPSPAGSSKDSK</sequence>
<dbReference type="PANTHER" id="PTHR46459">
    <property type="entry name" value="E1A-BINDING PROTEIN P400-RELATED"/>
    <property type="match status" value="1"/>
</dbReference>
<feature type="region of interest" description="Disordered" evidence="2">
    <location>
        <begin position="1193"/>
        <end position="1242"/>
    </location>
</feature>
<dbReference type="GO" id="GO:0005524">
    <property type="term" value="F:ATP binding"/>
    <property type="evidence" value="ECO:0007669"/>
    <property type="project" value="InterPro"/>
</dbReference>
<dbReference type="OrthoDB" id="372624at2759"/>
<feature type="domain" description="Myb-like" evidence="3">
    <location>
        <begin position="1121"/>
        <end position="1182"/>
    </location>
</feature>
<dbReference type="InterPro" id="IPR000330">
    <property type="entry name" value="SNF2_N"/>
</dbReference>
<dbReference type="InterPro" id="IPR001650">
    <property type="entry name" value="Helicase_C-like"/>
</dbReference>
<dbReference type="SMART" id="SM00487">
    <property type="entry name" value="DEXDc"/>
    <property type="match status" value="1"/>
</dbReference>
<dbReference type="GO" id="GO:0003682">
    <property type="term" value="F:chromatin binding"/>
    <property type="evidence" value="ECO:0007669"/>
    <property type="project" value="TreeGrafter"/>
</dbReference>
<dbReference type="GO" id="GO:0000812">
    <property type="term" value="C:Swr1 complex"/>
    <property type="evidence" value="ECO:0007669"/>
    <property type="project" value="TreeGrafter"/>
</dbReference>
<evidence type="ECO:0000259" key="3">
    <source>
        <dbReference type="PROSITE" id="PS50090"/>
    </source>
</evidence>
<feature type="coiled-coil region" evidence="1">
    <location>
        <begin position="1329"/>
        <end position="1356"/>
    </location>
</feature>
<evidence type="ECO:0000313" key="6">
    <source>
        <dbReference type="EMBL" id="QQP52027.1"/>
    </source>
</evidence>
<proteinExistence type="predicted"/>